<proteinExistence type="inferred from homology"/>
<keyword evidence="7" id="KW-1185">Reference proteome</keyword>
<dbReference type="AlphaFoldDB" id="A0A3N4ZJV7"/>
<evidence type="ECO:0000256" key="2">
    <source>
        <dbReference type="ARBA" id="ARBA00022576"/>
    </source>
</evidence>
<evidence type="ECO:0000256" key="1">
    <source>
        <dbReference type="ARBA" id="ARBA00001933"/>
    </source>
</evidence>
<evidence type="ECO:0000313" key="7">
    <source>
        <dbReference type="Proteomes" id="UP000280501"/>
    </source>
</evidence>
<dbReference type="Pfam" id="PF00202">
    <property type="entry name" value="Aminotran_3"/>
    <property type="match status" value="1"/>
</dbReference>
<dbReference type="GO" id="GO:0042802">
    <property type="term" value="F:identical protein binding"/>
    <property type="evidence" value="ECO:0007669"/>
    <property type="project" value="TreeGrafter"/>
</dbReference>
<dbReference type="PANTHER" id="PTHR11986">
    <property type="entry name" value="AMINOTRANSFERASE CLASS III"/>
    <property type="match status" value="1"/>
</dbReference>
<comment type="caution">
    <text evidence="6">The sequence shown here is derived from an EMBL/GenBank/DDBJ whole genome shotgun (WGS) entry which is preliminary data.</text>
</comment>
<evidence type="ECO:0000313" key="6">
    <source>
        <dbReference type="EMBL" id="RPF21205.1"/>
    </source>
</evidence>
<dbReference type="InterPro" id="IPR005814">
    <property type="entry name" value="Aminotrans_3"/>
</dbReference>
<dbReference type="OrthoDB" id="9801052at2"/>
<dbReference type="Gene3D" id="3.40.640.10">
    <property type="entry name" value="Type I PLP-dependent aspartate aminotransferase-like (Major domain)"/>
    <property type="match status" value="1"/>
</dbReference>
<protein>
    <submittedName>
        <fullName evidence="6">Putrescine aminotransferase</fullName>
    </submittedName>
</protein>
<dbReference type="PANTHER" id="PTHR11986:SF79">
    <property type="entry name" value="ACETYLORNITHINE AMINOTRANSFERASE, MITOCHONDRIAL"/>
    <property type="match status" value="1"/>
</dbReference>
<name>A0A3N4ZJV7_9MICO</name>
<evidence type="ECO:0000256" key="3">
    <source>
        <dbReference type="ARBA" id="ARBA00022679"/>
    </source>
</evidence>
<dbReference type="InterPro" id="IPR015421">
    <property type="entry name" value="PyrdxlP-dep_Trfase_major"/>
</dbReference>
<organism evidence="6 7">
    <name type="scientific">Myceligenerans xiligouense</name>
    <dbReference type="NCBI Taxonomy" id="253184"/>
    <lineage>
        <taxon>Bacteria</taxon>
        <taxon>Bacillati</taxon>
        <taxon>Actinomycetota</taxon>
        <taxon>Actinomycetes</taxon>
        <taxon>Micrococcales</taxon>
        <taxon>Promicromonosporaceae</taxon>
        <taxon>Myceligenerans</taxon>
    </lineage>
</organism>
<dbReference type="Proteomes" id="UP000280501">
    <property type="component" value="Unassembled WGS sequence"/>
</dbReference>
<dbReference type="SUPFAM" id="SSF53383">
    <property type="entry name" value="PLP-dependent transferases"/>
    <property type="match status" value="1"/>
</dbReference>
<dbReference type="InterPro" id="IPR050103">
    <property type="entry name" value="Class-III_PLP-dep_AT"/>
</dbReference>
<accession>A0A3N4ZJV7</accession>
<gene>
    <name evidence="6" type="ORF">EDD34_1828</name>
</gene>
<keyword evidence="3 6" id="KW-0808">Transferase</keyword>
<evidence type="ECO:0000256" key="5">
    <source>
        <dbReference type="RuleBase" id="RU003560"/>
    </source>
</evidence>
<evidence type="ECO:0000256" key="4">
    <source>
        <dbReference type="ARBA" id="ARBA00022898"/>
    </source>
</evidence>
<dbReference type="InterPro" id="IPR015424">
    <property type="entry name" value="PyrdxlP-dep_Trfase"/>
</dbReference>
<dbReference type="Gene3D" id="3.90.1150.10">
    <property type="entry name" value="Aspartate Aminotransferase, domain 1"/>
    <property type="match status" value="1"/>
</dbReference>
<keyword evidence="2 6" id="KW-0032">Aminotransferase</keyword>
<dbReference type="GO" id="GO:0030170">
    <property type="term" value="F:pyridoxal phosphate binding"/>
    <property type="evidence" value="ECO:0007669"/>
    <property type="project" value="InterPro"/>
</dbReference>
<keyword evidence="4 5" id="KW-0663">Pyridoxal phosphate</keyword>
<sequence>MNVTKGRRTVTATQITTDLLSVEDAERLSVGEVHDLYRRYVNRSQVKLMTSLGFGRELVDHAEGCWIHTRDGRRILDFTGGVGVLNHGHNHPRILEARRKFQERSRMEVHKTYFSPYIAALGHNLAALLPEDLTMSFFPNSGAEAVEGAVKLAYKYHDGKRGTILSADIAFHGKLLGSGGLTGAQSTFTFPTIPGIDHFAFGDLDSVRETVARHRRADGTSDVYALLVEPFSATTMRECSEEFLRGVRDLCTAEGIVLIFDEIHSGWGKTGSLFHFMRYPGLVPDVMTTSKAFGGGKSSISGFVARESVFRPAYDNLLDALLQSTSTTYYGFGEEAATAIEAVRVAVEDDYPARARAIGEQLVTGLKRIQNRFPDLIADVQGAGALQGIFLSGSPRLIELAARYAPGGLSRDPLLPHKLITAAVINTMYQKHGVYLYYTLNGKSPLVAAPPLVAGESEVAYFLTAFEETLALGMPQLLAALIKDKVWSLWN</sequence>
<reference evidence="6 7" key="1">
    <citation type="submission" date="2018-11" db="EMBL/GenBank/DDBJ databases">
        <title>Sequencing the genomes of 1000 actinobacteria strains.</title>
        <authorList>
            <person name="Klenk H.-P."/>
        </authorList>
    </citation>
    <scope>NUCLEOTIDE SEQUENCE [LARGE SCALE GENOMIC DNA]</scope>
    <source>
        <strain evidence="6 7">DSM 15700</strain>
    </source>
</reference>
<comment type="similarity">
    <text evidence="5">Belongs to the class-III pyridoxal-phosphate-dependent aminotransferase family.</text>
</comment>
<dbReference type="GO" id="GO:0008483">
    <property type="term" value="F:transaminase activity"/>
    <property type="evidence" value="ECO:0007669"/>
    <property type="project" value="UniProtKB-KW"/>
</dbReference>
<dbReference type="EMBL" id="RKQZ01000001">
    <property type="protein sequence ID" value="RPF21205.1"/>
    <property type="molecule type" value="Genomic_DNA"/>
</dbReference>
<comment type="cofactor">
    <cofactor evidence="1">
        <name>pyridoxal 5'-phosphate</name>
        <dbReference type="ChEBI" id="CHEBI:597326"/>
    </cofactor>
</comment>
<dbReference type="InterPro" id="IPR015422">
    <property type="entry name" value="PyrdxlP-dep_Trfase_small"/>
</dbReference>